<evidence type="ECO:0000256" key="7">
    <source>
        <dbReference type="SAM" id="Phobius"/>
    </source>
</evidence>
<organism evidence="8 9">
    <name type="scientific">Paenibacillus lautus</name>
    <name type="common">Bacillus lautus</name>
    <dbReference type="NCBI Taxonomy" id="1401"/>
    <lineage>
        <taxon>Bacteria</taxon>
        <taxon>Bacillati</taxon>
        <taxon>Bacillota</taxon>
        <taxon>Bacilli</taxon>
        <taxon>Bacillales</taxon>
        <taxon>Paenibacillaceae</taxon>
        <taxon>Paenibacillus</taxon>
    </lineage>
</organism>
<sequence length="176" mass="18633">MYWDLFMIFIGVGLVSFGGGYAVIPVIQQEITEKGLLTAAEFQQTVALAGMAPGSIATNAATLIGYQTAGYAGAVVSTAGIILPSLVVIVMLSAFFYRMRGNPWVKSSLYGLRPVTTGLIVYAAIHFGYPDEGDGVLRGLIPTLLICGACLFLLLKYKLHPLLILLMAGAAGIVLF</sequence>
<comment type="similarity">
    <text evidence="2">Belongs to the chromate ion transporter (CHR) (TC 2.A.51) family.</text>
</comment>
<proteinExistence type="inferred from homology"/>
<reference evidence="8 9" key="1">
    <citation type="submission" date="2018-09" db="EMBL/GenBank/DDBJ databases">
        <title>Genome Sequence of Paenibacillus lautus Strain E7593-69, Azo Dye-Degrading Bacteria, Isolated from Commercial Tattoo Inks.</title>
        <authorList>
            <person name="Nho S.W."/>
            <person name="Kim S.-J."/>
            <person name="Kweon O."/>
            <person name="Cerniglia C.E."/>
        </authorList>
    </citation>
    <scope>NUCLEOTIDE SEQUENCE [LARGE SCALE GENOMIC DNA]</scope>
    <source>
        <strain evidence="8 9">E7593-69</strain>
    </source>
</reference>
<gene>
    <name evidence="8" type="ORF">D5F53_25830</name>
</gene>
<feature type="transmembrane region" description="Helical" evidence="7">
    <location>
        <begin position="6"/>
        <end position="24"/>
    </location>
</feature>
<dbReference type="Pfam" id="PF02417">
    <property type="entry name" value="Chromate_transp"/>
    <property type="match status" value="1"/>
</dbReference>
<keyword evidence="3" id="KW-1003">Cell membrane</keyword>
<feature type="transmembrane region" description="Helical" evidence="7">
    <location>
        <begin position="45"/>
        <end position="66"/>
    </location>
</feature>
<dbReference type="RefSeq" id="WP_119850098.1">
    <property type="nucleotide sequence ID" value="NZ_CP032412.1"/>
</dbReference>
<feature type="transmembrane region" description="Helical" evidence="7">
    <location>
        <begin position="135"/>
        <end position="154"/>
    </location>
</feature>
<evidence type="ECO:0000256" key="1">
    <source>
        <dbReference type="ARBA" id="ARBA00004651"/>
    </source>
</evidence>
<keyword evidence="6 7" id="KW-0472">Membrane</keyword>
<evidence type="ECO:0000256" key="2">
    <source>
        <dbReference type="ARBA" id="ARBA00005262"/>
    </source>
</evidence>
<dbReference type="GO" id="GO:0015109">
    <property type="term" value="F:chromate transmembrane transporter activity"/>
    <property type="evidence" value="ECO:0007669"/>
    <property type="project" value="InterPro"/>
</dbReference>
<protein>
    <submittedName>
        <fullName evidence="8">Chromate transporter</fullName>
    </submittedName>
</protein>
<dbReference type="GO" id="GO:0005886">
    <property type="term" value="C:plasma membrane"/>
    <property type="evidence" value="ECO:0007669"/>
    <property type="project" value="UniProtKB-SubCell"/>
</dbReference>
<evidence type="ECO:0000256" key="4">
    <source>
        <dbReference type="ARBA" id="ARBA00022692"/>
    </source>
</evidence>
<dbReference type="InterPro" id="IPR003370">
    <property type="entry name" value="Chromate_transpt"/>
</dbReference>
<dbReference type="KEGG" id="plw:D5F53_25830"/>
<evidence type="ECO:0000256" key="5">
    <source>
        <dbReference type="ARBA" id="ARBA00022989"/>
    </source>
</evidence>
<accession>A0A385TUM2</accession>
<dbReference type="PANTHER" id="PTHR43663:SF1">
    <property type="entry name" value="CHROMATE TRANSPORTER"/>
    <property type="match status" value="1"/>
</dbReference>
<evidence type="ECO:0000256" key="3">
    <source>
        <dbReference type="ARBA" id="ARBA00022475"/>
    </source>
</evidence>
<dbReference type="EMBL" id="CP032412">
    <property type="protein sequence ID" value="AYB46514.1"/>
    <property type="molecule type" value="Genomic_DNA"/>
</dbReference>
<feature type="transmembrane region" description="Helical" evidence="7">
    <location>
        <begin position="72"/>
        <end position="97"/>
    </location>
</feature>
<dbReference type="AlphaFoldDB" id="A0A385TUM2"/>
<dbReference type="Proteomes" id="UP000266552">
    <property type="component" value="Chromosome"/>
</dbReference>
<evidence type="ECO:0000313" key="9">
    <source>
        <dbReference type="Proteomes" id="UP000266552"/>
    </source>
</evidence>
<name>A0A385TUM2_PAELA</name>
<evidence type="ECO:0000256" key="6">
    <source>
        <dbReference type="ARBA" id="ARBA00023136"/>
    </source>
</evidence>
<dbReference type="PANTHER" id="PTHR43663">
    <property type="entry name" value="CHROMATE TRANSPORT PROTEIN-RELATED"/>
    <property type="match status" value="1"/>
</dbReference>
<keyword evidence="4 7" id="KW-0812">Transmembrane</keyword>
<comment type="subcellular location">
    <subcellularLocation>
        <location evidence="1">Cell membrane</location>
        <topology evidence="1">Multi-pass membrane protein</topology>
    </subcellularLocation>
</comment>
<keyword evidence="5 7" id="KW-1133">Transmembrane helix</keyword>
<evidence type="ECO:0000313" key="8">
    <source>
        <dbReference type="EMBL" id="AYB46514.1"/>
    </source>
</evidence>
<keyword evidence="9" id="KW-1185">Reference proteome</keyword>
<dbReference type="InterPro" id="IPR052518">
    <property type="entry name" value="CHR_Transporter"/>
</dbReference>
<feature type="transmembrane region" description="Helical" evidence="7">
    <location>
        <begin position="109"/>
        <end position="129"/>
    </location>
</feature>